<evidence type="ECO:0000313" key="1">
    <source>
        <dbReference type="EMBL" id="GAW06105.1"/>
    </source>
</evidence>
<name>A0A1Q3EFZ3_LENED</name>
<reference evidence="1 2" key="2">
    <citation type="submission" date="2017-02" db="EMBL/GenBank/DDBJ databases">
        <title>A genome survey and senescence transcriptome analysis in Lentinula edodes.</title>
        <authorList>
            <person name="Sakamoto Y."/>
            <person name="Nakade K."/>
            <person name="Sato S."/>
            <person name="Yoshida Y."/>
            <person name="Miyazaki K."/>
            <person name="Natsume S."/>
            <person name="Konno N."/>
        </authorList>
    </citation>
    <scope>NUCLEOTIDE SEQUENCE [LARGE SCALE GENOMIC DNA]</scope>
    <source>
        <strain evidence="1 2">NBRC 111202</strain>
    </source>
</reference>
<comment type="caution">
    <text evidence="1">The sequence shown here is derived from an EMBL/GenBank/DDBJ whole genome shotgun (WGS) entry which is preliminary data.</text>
</comment>
<keyword evidence="2" id="KW-1185">Reference proteome</keyword>
<evidence type="ECO:0000313" key="2">
    <source>
        <dbReference type="Proteomes" id="UP000188533"/>
    </source>
</evidence>
<dbReference type="InterPro" id="IPR036322">
    <property type="entry name" value="WD40_repeat_dom_sf"/>
</dbReference>
<proteinExistence type="predicted"/>
<dbReference type="Proteomes" id="UP000188533">
    <property type="component" value="Unassembled WGS sequence"/>
</dbReference>
<dbReference type="SUPFAM" id="SSF50978">
    <property type="entry name" value="WD40 repeat-like"/>
    <property type="match status" value="1"/>
</dbReference>
<dbReference type="AlphaFoldDB" id="A0A1Q3EFZ3"/>
<protein>
    <submittedName>
        <fullName evidence="1">Coatomer beta subunit</fullName>
    </submittedName>
</protein>
<sequence length="97" mass="10881">MSQAAQPWYEDLQQPHPFIFRTRIGLDSLHSTIPRAVVKLFSHDDCLDKLVYIFNVHTKVIEGCLRGHGGEITSIAVHPRAAHIFSQTEQSSLATVT</sequence>
<accession>A0A1Q3EFZ3</accession>
<reference evidence="1 2" key="1">
    <citation type="submission" date="2016-08" db="EMBL/GenBank/DDBJ databases">
        <authorList>
            <consortium name="Lentinula edodes genome sequencing consortium"/>
            <person name="Sakamoto Y."/>
            <person name="Nakade K."/>
            <person name="Sato S."/>
            <person name="Yoshida Y."/>
            <person name="Miyazaki K."/>
            <person name="Natsume S."/>
            <person name="Konno N."/>
        </authorList>
    </citation>
    <scope>NUCLEOTIDE SEQUENCE [LARGE SCALE GENOMIC DNA]</scope>
    <source>
        <strain evidence="1 2">NBRC 111202</strain>
    </source>
</reference>
<gene>
    <name evidence="1" type="ORF">LENED_008002</name>
</gene>
<dbReference type="EMBL" id="BDGU01000292">
    <property type="protein sequence ID" value="GAW06105.1"/>
    <property type="molecule type" value="Genomic_DNA"/>
</dbReference>
<organism evidence="1 2">
    <name type="scientific">Lentinula edodes</name>
    <name type="common">Shiitake mushroom</name>
    <name type="synonym">Lentinus edodes</name>
    <dbReference type="NCBI Taxonomy" id="5353"/>
    <lineage>
        <taxon>Eukaryota</taxon>
        <taxon>Fungi</taxon>
        <taxon>Dikarya</taxon>
        <taxon>Basidiomycota</taxon>
        <taxon>Agaricomycotina</taxon>
        <taxon>Agaricomycetes</taxon>
        <taxon>Agaricomycetidae</taxon>
        <taxon>Agaricales</taxon>
        <taxon>Marasmiineae</taxon>
        <taxon>Omphalotaceae</taxon>
        <taxon>Lentinula</taxon>
    </lineage>
</organism>